<protein>
    <submittedName>
        <fullName evidence="1">Uncharacterized protein</fullName>
    </submittedName>
</protein>
<name>J9CI41_9ZZZZ</name>
<organism evidence="1">
    <name type="scientific">gut metagenome</name>
    <dbReference type="NCBI Taxonomy" id="749906"/>
    <lineage>
        <taxon>unclassified sequences</taxon>
        <taxon>metagenomes</taxon>
        <taxon>organismal metagenomes</taxon>
    </lineage>
</organism>
<comment type="caution">
    <text evidence="1">The sequence shown here is derived from an EMBL/GenBank/DDBJ whole genome shotgun (WGS) entry which is preliminary data.</text>
</comment>
<proteinExistence type="predicted"/>
<accession>J9CI41</accession>
<reference evidence="1" key="1">
    <citation type="journal article" date="2012" name="PLoS ONE">
        <title>Gene sets for utilization of primary and secondary nutrition supplies in the distal gut of endangered iberian lynx.</title>
        <authorList>
            <person name="Alcaide M."/>
            <person name="Messina E."/>
            <person name="Richter M."/>
            <person name="Bargiela R."/>
            <person name="Peplies J."/>
            <person name="Huws S.A."/>
            <person name="Newbold C.J."/>
            <person name="Golyshin P.N."/>
            <person name="Simon M.A."/>
            <person name="Lopez G."/>
            <person name="Yakimov M.M."/>
            <person name="Ferrer M."/>
        </authorList>
    </citation>
    <scope>NUCLEOTIDE SEQUENCE</scope>
</reference>
<gene>
    <name evidence="1" type="ORF">EVA_12173</name>
</gene>
<evidence type="ECO:0000313" key="1">
    <source>
        <dbReference type="EMBL" id="EJW99720.1"/>
    </source>
</evidence>
<dbReference type="AlphaFoldDB" id="J9CI41"/>
<sequence>MGKVQEEFSHVNHTGIFVHNNKSAAAHHCTCCDKRIIIYRQVKHGFRQTAAGGAADLNSFEFLAIGNTAANIINNFTHGNTHRHLCQTSIVNFACQSENLGALGFFCTKLAVPVSTVNNNLCYVSKGFNIIDIGWLAPQTGYSRERRTRTRHTTFAFNRSHQRSFFAADESTGAFLDVDSKAEFSTKNILT</sequence>
<dbReference type="EMBL" id="AMCI01003679">
    <property type="protein sequence ID" value="EJW99720.1"/>
    <property type="molecule type" value="Genomic_DNA"/>
</dbReference>